<feature type="non-terminal residue" evidence="3">
    <location>
        <position position="1"/>
    </location>
</feature>
<dbReference type="Proteomes" id="UP000246351">
    <property type="component" value="Unassembled WGS sequence"/>
</dbReference>
<reference evidence="3 4" key="1">
    <citation type="journal article" date="2018" name="Vet. Microbiol.">
        <title>Clonal diversity and geographic distribution of methicillin-resistant Staphylococcus pseudintermedius from Australian animals: Discovery of novel sequence types.</title>
        <authorList>
            <person name="Worthing K.A."/>
            <person name="Abraham S."/>
            <person name="Coombs G.W."/>
            <person name="Pang S."/>
            <person name="Saputra S."/>
            <person name="Jordan D."/>
            <person name="Trott D.J."/>
            <person name="Norris J.M."/>
        </authorList>
    </citation>
    <scope>NUCLEOTIDE SEQUENCE [LARGE SCALE GENOMIC DNA]</scope>
    <source>
        <strain evidence="3 4">ST71 3</strain>
    </source>
</reference>
<gene>
    <name evidence="3" type="ORF">DD924_16685</name>
</gene>
<accession>A0A317Z5E5</accession>
<protein>
    <submittedName>
        <fullName evidence="3">2-C-methyl-D-erythritol 4-phosphate cytidylyltransferase</fullName>
    </submittedName>
</protein>
<dbReference type="GO" id="GO:0070567">
    <property type="term" value="F:cytidylyltransferase activity"/>
    <property type="evidence" value="ECO:0007669"/>
    <property type="project" value="InterPro"/>
</dbReference>
<proteinExistence type="predicted"/>
<dbReference type="Pfam" id="PF01128">
    <property type="entry name" value="IspD"/>
    <property type="match status" value="1"/>
</dbReference>
<evidence type="ECO:0000313" key="3">
    <source>
        <dbReference type="EMBL" id="PWZ94810.1"/>
    </source>
</evidence>
<dbReference type="AlphaFoldDB" id="A0A317Z5E5"/>
<evidence type="ECO:0000256" key="1">
    <source>
        <dbReference type="ARBA" id="ARBA00022679"/>
    </source>
</evidence>
<dbReference type="SUPFAM" id="SSF53448">
    <property type="entry name" value="Nucleotide-diphospho-sugar transferases"/>
    <property type="match status" value="1"/>
</dbReference>
<keyword evidence="2 3" id="KW-0548">Nucleotidyltransferase</keyword>
<evidence type="ECO:0000256" key="2">
    <source>
        <dbReference type="ARBA" id="ARBA00022695"/>
    </source>
</evidence>
<organism evidence="3 4">
    <name type="scientific">Staphylococcus pseudintermedius</name>
    <dbReference type="NCBI Taxonomy" id="283734"/>
    <lineage>
        <taxon>Bacteria</taxon>
        <taxon>Bacillati</taxon>
        <taxon>Bacillota</taxon>
        <taxon>Bacilli</taxon>
        <taxon>Bacillales</taxon>
        <taxon>Staphylococcaceae</taxon>
        <taxon>Staphylococcus</taxon>
        <taxon>Staphylococcus intermedius group</taxon>
    </lineage>
</organism>
<dbReference type="Gene3D" id="3.90.550.10">
    <property type="entry name" value="Spore Coat Polysaccharide Biosynthesis Protein SpsA, Chain A"/>
    <property type="match status" value="1"/>
</dbReference>
<keyword evidence="1 3" id="KW-0808">Transferase</keyword>
<comment type="caution">
    <text evidence="3">The sequence shown here is derived from an EMBL/GenBank/DDBJ whole genome shotgun (WGS) entry which is preliminary data.</text>
</comment>
<dbReference type="InterPro" id="IPR034683">
    <property type="entry name" value="IspD/TarI"/>
</dbReference>
<sequence>DDASLIEAYGQRIYMVEGDYDNIKLTTEEDLTYAEAILEKRSRHHHV</sequence>
<name>A0A317Z5E5_STAPS</name>
<dbReference type="InterPro" id="IPR029044">
    <property type="entry name" value="Nucleotide-diphossugar_trans"/>
</dbReference>
<evidence type="ECO:0000313" key="4">
    <source>
        <dbReference type="Proteomes" id="UP000246351"/>
    </source>
</evidence>
<dbReference type="EMBL" id="QEIV01001902">
    <property type="protein sequence ID" value="PWZ94810.1"/>
    <property type="molecule type" value="Genomic_DNA"/>
</dbReference>